<dbReference type="CDD" id="cd06661">
    <property type="entry name" value="GGCT_like"/>
    <property type="match status" value="1"/>
</dbReference>
<feature type="domain" description="Gamma-glutamylcyclotransferase AIG2-like" evidence="1">
    <location>
        <begin position="22"/>
        <end position="147"/>
    </location>
</feature>
<dbReference type="Proteomes" id="UP000033121">
    <property type="component" value="Unassembled WGS sequence"/>
</dbReference>
<reference evidence="2 3" key="1">
    <citation type="submission" date="2015-04" db="EMBL/GenBank/DDBJ databases">
        <title>Whole genome shotgun sequence of Flavihumibacter petaseus NBRC 106054.</title>
        <authorList>
            <person name="Miyazawa S."/>
            <person name="Hosoyama A."/>
            <person name="Hashimoto M."/>
            <person name="Noguchi M."/>
            <person name="Tsuchikane K."/>
            <person name="Ohji S."/>
            <person name="Yamazoe A."/>
            <person name="Ichikawa N."/>
            <person name="Kimura A."/>
            <person name="Fujita N."/>
        </authorList>
    </citation>
    <scope>NUCLEOTIDE SEQUENCE [LARGE SCALE GENOMIC DNA]</scope>
    <source>
        <strain evidence="2 3">NBRC 106054</strain>
    </source>
</reference>
<dbReference type="InterPro" id="IPR009288">
    <property type="entry name" value="AIG2-like_dom"/>
</dbReference>
<sequence length="156" mass="17774">MQAIRPKMAKTKSFDMLPDYQLFVYGSLRKGFNHAAYDYIRRYFTLVGEATVPGGLYDMGEYPAAIPEESGARIVGELYRIREIDEMDWAIAQLDDYEGVTPDDDEPPMYRRDRTAVTLSETGETTSAWIYWFSGDITGKPRIISGDVLQYRSGKS</sequence>
<organism evidence="2 3">
    <name type="scientific">Flavihumibacter petaseus NBRC 106054</name>
    <dbReference type="NCBI Taxonomy" id="1220578"/>
    <lineage>
        <taxon>Bacteria</taxon>
        <taxon>Pseudomonadati</taxon>
        <taxon>Bacteroidota</taxon>
        <taxon>Chitinophagia</taxon>
        <taxon>Chitinophagales</taxon>
        <taxon>Chitinophagaceae</taxon>
        <taxon>Flavihumibacter</taxon>
    </lineage>
</organism>
<evidence type="ECO:0000259" key="1">
    <source>
        <dbReference type="Pfam" id="PF06094"/>
    </source>
</evidence>
<dbReference type="Pfam" id="PF06094">
    <property type="entry name" value="GGACT"/>
    <property type="match status" value="1"/>
</dbReference>
<dbReference type="STRING" id="1220578.FPE01S_01_08310"/>
<proteinExistence type="predicted"/>
<dbReference type="SUPFAM" id="SSF110857">
    <property type="entry name" value="Gamma-glutamyl cyclotransferase-like"/>
    <property type="match status" value="1"/>
</dbReference>
<protein>
    <recommendedName>
        <fullName evidence="1">Gamma-glutamylcyclotransferase AIG2-like domain-containing protein</fullName>
    </recommendedName>
</protein>
<dbReference type="InterPro" id="IPR013024">
    <property type="entry name" value="GGCT-like"/>
</dbReference>
<name>A0A0E9MVN3_9BACT</name>
<dbReference type="InterPro" id="IPR036568">
    <property type="entry name" value="GGCT-like_sf"/>
</dbReference>
<evidence type="ECO:0000313" key="3">
    <source>
        <dbReference type="Proteomes" id="UP000033121"/>
    </source>
</evidence>
<dbReference type="AlphaFoldDB" id="A0A0E9MVN3"/>
<keyword evidence="3" id="KW-1185">Reference proteome</keyword>
<gene>
    <name evidence="2" type="ORF">FPE01S_01_08310</name>
</gene>
<evidence type="ECO:0000313" key="2">
    <source>
        <dbReference type="EMBL" id="GAO41817.1"/>
    </source>
</evidence>
<comment type="caution">
    <text evidence="2">The sequence shown here is derived from an EMBL/GenBank/DDBJ whole genome shotgun (WGS) entry which is preliminary data.</text>
</comment>
<accession>A0A0E9MVN3</accession>
<dbReference type="EMBL" id="BBWV01000001">
    <property type="protein sequence ID" value="GAO41817.1"/>
    <property type="molecule type" value="Genomic_DNA"/>
</dbReference>
<dbReference type="Gene3D" id="3.10.490.10">
    <property type="entry name" value="Gamma-glutamyl cyclotransferase-like"/>
    <property type="match status" value="1"/>
</dbReference>